<reference evidence="2" key="1">
    <citation type="journal article" date="2021" name="Proc. Natl. Acad. Sci. U.S.A.">
        <title>A Catalog of Tens of Thousands of Viruses from Human Metagenomes Reveals Hidden Associations with Chronic Diseases.</title>
        <authorList>
            <person name="Tisza M.J."/>
            <person name="Buck C.B."/>
        </authorList>
    </citation>
    <scope>NUCLEOTIDE SEQUENCE</scope>
    <source>
        <strain evidence="2">Ct5jB2</strain>
    </source>
</reference>
<dbReference type="InterPro" id="IPR037261">
    <property type="entry name" value="YonK_sf"/>
</dbReference>
<proteinExistence type="predicted"/>
<evidence type="ECO:0000313" key="2">
    <source>
        <dbReference type="EMBL" id="DAF85438.1"/>
    </source>
</evidence>
<dbReference type="Pfam" id="PF09642">
    <property type="entry name" value="YonK"/>
    <property type="match status" value="1"/>
</dbReference>
<dbReference type="InterPro" id="IPR018600">
    <property type="entry name" value="Phage_SP-beta_YonK"/>
</dbReference>
<accession>A0A8S5TTA7</accession>
<evidence type="ECO:0000259" key="1">
    <source>
        <dbReference type="Pfam" id="PF09642"/>
    </source>
</evidence>
<dbReference type="Gene3D" id="6.20.120.10">
    <property type="match status" value="1"/>
</dbReference>
<feature type="domain" description="Bacillus phage SPbeta YonK" evidence="1">
    <location>
        <begin position="1"/>
        <end position="59"/>
    </location>
</feature>
<organism evidence="2">
    <name type="scientific">Siphoviridae sp. ct5jB2</name>
    <dbReference type="NCBI Taxonomy" id="2825337"/>
    <lineage>
        <taxon>Viruses</taxon>
        <taxon>Duplodnaviria</taxon>
        <taxon>Heunggongvirae</taxon>
        <taxon>Uroviricota</taxon>
        <taxon>Caudoviricetes</taxon>
    </lineage>
</organism>
<protein>
    <submittedName>
        <fullName evidence="2">YonK protein</fullName>
    </submittedName>
</protein>
<sequence length="62" mass="7007">MAKLSKSISLKNAEINVDDMTITEVTKDDEKTYSLKKILQDWNHISGISLTIKQDNDIPADE</sequence>
<dbReference type="EMBL" id="BK015927">
    <property type="protein sequence ID" value="DAF85438.1"/>
    <property type="molecule type" value="Genomic_DNA"/>
</dbReference>
<name>A0A8S5TTA7_9CAUD</name>
<dbReference type="SUPFAM" id="SSF160570">
    <property type="entry name" value="YonK-like"/>
    <property type="match status" value="1"/>
</dbReference>